<dbReference type="EMBL" id="JAUHJS010000009">
    <property type="protein sequence ID" value="MDN4166958.1"/>
    <property type="molecule type" value="Genomic_DNA"/>
</dbReference>
<reference evidence="1" key="1">
    <citation type="submission" date="2023-06" db="EMBL/GenBank/DDBJ databases">
        <title>Cytophagales bacterium Strain LB-30, isolated from soil.</title>
        <authorList>
            <person name="Liu B."/>
        </authorList>
    </citation>
    <scope>NUCLEOTIDE SEQUENCE</scope>
    <source>
        <strain evidence="1">LB-30</strain>
    </source>
</reference>
<dbReference type="SUPFAM" id="SSF49299">
    <property type="entry name" value="PKD domain"/>
    <property type="match status" value="1"/>
</dbReference>
<dbReference type="InterPro" id="IPR013783">
    <property type="entry name" value="Ig-like_fold"/>
</dbReference>
<comment type="caution">
    <text evidence="1">The sequence shown here is derived from an EMBL/GenBank/DDBJ whole genome shotgun (WGS) entry which is preliminary data.</text>
</comment>
<accession>A0ABT8F9A6</accession>
<dbReference type="SUPFAM" id="SSF82171">
    <property type="entry name" value="DPP6 N-terminal domain-like"/>
    <property type="match status" value="1"/>
</dbReference>
<gene>
    <name evidence="1" type="ORF">QWY31_15715</name>
</gene>
<dbReference type="NCBIfam" id="TIGR04131">
    <property type="entry name" value="Bac_Flav_CTERM"/>
    <property type="match status" value="1"/>
</dbReference>
<dbReference type="InterPro" id="IPR035986">
    <property type="entry name" value="PKD_dom_sf"/>
</dbReference>
<evidence type="ECO:0000313" key="2">
    <source>
        <dbReference type="Proteomes" id="UP001168552"/>
    </source>
</evidence>
<keyword evidence="2" id="KW-1185">Reference proteome</keyword>
<proteinExistence type="predicted"/>
<evidence type="ECO:0000313" key="1">
    <source>
        <dbReference type="EMBL" id="MDN4166958.1"/>
    </source>
</evidence>
<name>A0ABT8F9A6_9BACT</name>
<organism evidence="1 2">
    <name type="scientific">Shiella aurantiaca</name>
    <dbReference type="NCBI Taxonomy" id="3058365"/>
    <lineage>
        <taxon>Bacteria</taxon>
        <taxon>Pseudomonadati</taxon>
        <taxon>Bacteroidota</taxon>
        <taxon>Cytophagia</taxon>
        <taxon>Cytophagales</taxon>
        <taxon>Shiellaceae</taxon>
        <taxon>Shiella</taxon>
    </lineage>
</organism>
<protein>
    <submittedName>
        <fullName evidence="1">Gliding motility-associated C-terminal domain-containing protein</fullName>
    </submittedName>
</protein>
<dbReference type="Pfam" id="PF13585">
    <property type="entry name" value="CHU_C"/>
    <property type="match status" value="1"/>
</dbReference>
<dbReference type="Proteomes" id="UP001168552">
    <property type="component" value="Unassembled WGS sequence"/>
</dbReference>
<dbReference type="Gene3D" id="2.60.40.10">
    <property type="entry name" value="Immunoglobulins"/>
    <property type="match status" value="1"/>
</dbReference>
<dbReference type="InterPro" id="IPR026341">
    <property type="entry name" value="T9SS_type_B"/>
</dbReference>
<dbReference type="RefSeq" id="WP_320005496.1">
    <property type="nucleotide sequence ID" value="NZ_JAUHJS010000009.1"/>
</dbReference>
<sequence>MPRFAYRFFTLLLFGLFYFTLSPKAISQGYADTRWYFGNSNLILNFNKGADPTIYLGNDKATPFGVGGSAVATDLNTGNLIFYSDGSTLYDSDNQVFATLLGDSTQNQSVVVLHVPGNENQFYLFYKNTTGELLYAVIDRAEDGTLTVASQDQATGLTTLSEALTLVSGGPVNAPNYWLVAQSGNELKTLEVGTDIAAPLTETSTLTFPFQIQNIHAAADTLNPNQIKWLTLSPATAGQNVQVINLNASTGQLDEASLREIPNSNRNGQTVFDTQWSANGRMLYISRSTSNGANVFQFNGSQGVAADTAVQSVLPNDVAESFGLQTGPDGNIYHLFRANPGDGITLGRLSQTDSAAHQVIYERRIRGGLTFDGEQFPQFLSPIVTDVTITILPLGNACQNQPIVFTSSVINADGEIVEPESYFWEFTNADFSTNTSDISPIVAFPNASPYSAQLTVFVNGLPYTQTFTSNVTSFDVQFTNLPADSTVCELPFTFTAEISGNASIFWNNGDPTVPNPEGTFTKSGTYWAIADNGTCQTFSTLTLRLYGETKTTANIWYFGNQAGIDFNEVPAVALNNSIMNAPEGCAVIGNSNGEILFYTDGQTVYTATDKENNTDHVVMTNGTDIGGDLNSIQSALIAQLPGDETIFYIFTTKEVPNATQTYLVSYTIVDMKRGGGAGEVVSKANPLMLSSSENLSGVGGGGGNVRLYAHELNSNVFRSYELSATGISEPSFITAGSTIGENVYTGYMKLSGTGDILAQALEIGGNQVIELNLFDTLGVYDETHQIILENPVGRIYGMDFSQGNNKLFVSVSGSGNSQIYEFQVDSLAQATETYPFRVIDVAGLELGAIQRAPDGQTYVAVNGQNSLAAISPNENTIDFPTDPASHSSFTAQSFALAGGTSSALGLPNFIQNNSDAPETPGMTLADNACVNTPFAMSASGSSDIDTYEWEVRNANNDVVFTSNRQDTTFIPTLPGIYTVNLTIRNQCLSPSDVVATFSDTFEAFALPDVTGIATYRVICGTNVEIGPDPEAGFVYQWFTGETTSKITVDEVGLYTLRLTNENGCSEDVTIQVAPPYAVDLGPDRSICLNDALTLDAQAAGATYQWFVNNVAVGGAINRTFSVPTNVGGDFTVRVDIADPADPTCTVSDELIVSINELNVSAIATPSSCAGTDGSIVVSITGTDNYTFSWADNAGITTEDRSGLAPGVYTLTVNSDNCTRTLDITVNNTDGFQAEISGETCEDDPIAAFVEFVDTAPSPTFPVTYTVLENGLERDNGTYNGPEPEFFTNELPIGNYAIIIEDAAGCTFSQNFSITSLLLADLQIQAPDEDGTLVLVDPSVNFWDICTTASTVNIPAGSTNGSVSIRSSNNPRLSSPVSSLQLTSVDYGTYEYIFEVTPSNPATHCPTERTLTISFLPQPEFEVLAEEQCNGSVILSPEGLLPAPPNTSYNFQWIRNGQVIANTQTLTINHSGTDLLTVDAGEYTLLVRYDQNLSCSGSATSPSFKLRPPITISLGSGPACEDGEDILLTATTIPSFGDGLGRIFQWIGPDGEVIPNESGEDILVQEEGTYTVHVSYIDGPADCRTSATYTVNRNPLPVSNLEPRVLYCEEESLMVNPGVFESYAWTLPNSGTSDVQSIDVVSEGPGPYSVDLSINGCTITEEFIVIQDCKPQVVVANAFRPASSSDNNVFKVVFNDYAVDFSIFIYNRWGELVFQSEDIAFEWNGTTANGAQAPSGTYAYVIRFASETNTSKTFEQRGAVTLIR</sequence>